<dbReference type="InterPro" id="IPR002078">
    <property type="entry name" value="Sigma_54_int"/>
</dbReference>
<reference evidence="8 9" key="2">
    <citation type="journal article" date="2015" name="J. Bacteriol.">
        <title>Genomic, proteomic, and biochemical analysis of the organohalide respiratory pathway in Desulfitobacterium dehalogenans.</title>
        <authorList>
            <person name="Kruse T."/>
            <person name="van de Pas B.A."/>
            <person name="Atteia A."/>
            <person name="Krab K."/>
            <person name="Hagen W.R."/>
            <person name="Goodwin L."/>
            <person name="Chain P."/>
            <person name="Boeren S."/>
            <person name="Maphosa F."/>
            <person name="Schraa G."/>
            <person name="de Vos W.M."/>
            <person name="van der Oost J."/>
            <person name="Smidt H."/>
            <person name="Stams A.J."/>
        </authorList>
    </citation>
    <scope>NUCLEOTIDE SEQUENCE [LARGE SCALE GENOMIC DNA]</scope>
    <source>
        <strain evidence="9">ATCC 51507 / DSM 9161 / JW/IU-DC1</strain>
    </source>
</reference>
<evidence type="ECO:0000313" key="9">
    <source>
        <dbReference type="Proteomes" id="UP000006053"/>
    </source>
</evidence>
<dbReference type="CDD" id="cd00009">
    <property type="entry name" value="AAA"/>
    <property type="match status" value="1"/>
</dbReference>
<keyword evidence="3" id="KW-0805">Transcription regulation</keyword>
<dbReference type="Pfam" id="PF00158">
    <property type="entry name" value="Sigma54_activat"/>
    <property type="match status" value="1"/>
</dbReference>
<dbReference type="SUPFAM" id="SSF55785">
    <property type="entry name" value="PYP-like sensor domain (PAS domain)"/>
    <property type="match status" value="1"/>
</dbReference>
<dbReference type="SUPFAM" id="SSF52540">
    <property type="entry name" value="P-loop containing nucleoside triphosphate hydrolases"/>
    <property type="match status" value="1"/>
</dbReference>
<accession>I4A4Z1</accession>
<dbReference type="Pfam" id="PF00989">
    <property type="entry name" value="PAS"/>
    <property type="match status" value="1"/>
</dbReference>
<dbReference type="Pfam" id="PF25601">
    <property type="entry name" value="AAA_lid_14"/>
    <property type="match status" value="1"/>
</dbReference>
<dbReference type="NCBIfam" id="TIGR00229">
    <property type="entry name" value="sensory_box"/>
    <property type="match status" value="1"/>
</dbReference>
<dbReference type="InterPro" id="IPR058031">
    <property type="entry name" value="AAA_lid_NorR"/>
</dbReference>
<evidence type="ECO:0000256" key="1">
    <source>
        <dbReference type="ARBA" id="ARBA00022741"/>
    </source>
</evidence>
<evidence type="ECO:0000313" key="8">
    <source>
        <dbReference type="EMBL" id="AFL99025.1"/>
    </source>
</evidence>
<dbReference type="InterPro" id="IPR003593">
    <property type="entry name" value="AAA+_ATPase"/>
</dbReference>
<keyword evidence="5" id="KW-0175">Coiled coil</keyword>
<dbReference type="PROSITE" id="PS50112">
    <property type="entry name" value="PAS"/>
    <property type="match status" value="1"/>
</dbReference>
<dbReference type="InterPro" id="IPR009057">
    <property type="entry name" value="Homeodomain-like_sf"/>
</dbReference>
<dbReference type="InterPro" id="IPR035965">
    <property type="entry name" value="PAS-like_dom_sf"/>
</dbReference>
<reference evidence="9" key="1">
    <citation type="submission" date="2012-06" db="EMBL/GenBank/DDBJ databases">
        <title>Complete sequence of Desulfitobacterium dehalogenans ATCC 51507.</title>
        <authorList>
            <person name="Lucas S."/>
            <person name="Han J."/>
            <person name="Lapidus A."/>
            <person name="Cheng J.-F."/>
            <person name="Goodwin L."/>
            <person name="Pitluck S."/>
            <person name="Peters L."/>
            <person name="Ovchinnikova G."/>
            <person name="Teshima H."/>
            <person name="Detter J.C."/>
            <person name="Han C."/>
            <person name="Tapia R."/>
            <person name="Land M."/>
            <person name="Hauser L."/>
            <person name="Kyrpides N."/>
            <person name="Ivanova N."/>
            <person name="Pagani I."/>
            <person name="Kruse T."/>
            <person name="de Vos W.M."/>
            <person name="Smidt H."/>
            <person name="Woyke T."/>
        </authorList>
    </citation>
    <scope>NUCLEOTIDE SEQUENCE [LARGE SCALE GENOMIC DNA]</scope>
    <source>
        <strain evidence="9">ATCC 51507 / DSM 9161 / JW/IU-DC1</strain>
    </source>
</reference>
<dbReference type="SMART" id="SM00382">
    <property type="entry name" value="AAA"/>
    <property type="match status" value="1"/>
</dbReference>
<dbReference type="GO" id="GO:0043565">
    <property type="term" value="F:sequence-specific DNA binding"/>
    <property type="evidence" value="ECO:0007669"/>
    <property type="project" value="InterPro"/>
</dbReference>
<keyword evidence="9" id="KW-1185">Reference proteome</keyword>
<dbReference type="Gene3D" id="1.10.10.60">
    <property type="entry name" value="Homeodomain-like"/>
    <property type="match status" value="1"/>
</dbReference>
<sequence length="489" mass="56330">MKKETIRIIDELKQKNEELQKENEMLKAIIDSIHESVYAVNEKDEVILYNSESEKMEGLNRQDLLGKKEDEVFAPPYYFSDEIIKKILRTGKPLIEQPYWYYLNDGRKTNMIYSAFPFYYKGQVAAVYVIFRNMSQMSDFIAITLEMQKKFSQQENSQPTGATFLLEDIKGNDTIKRITGEARKIARRNSPVLIVGETGTGKELFAQGIHNASLHSKGPFIPINCAAIPETLLESLLFGTVKGAFTGATESPGLFEQAGDGTIFLDEINSMSLPLQAKLLRILQGRTVRRLGSNVEIPLNCRIISATNMDPIETVEKKIMRSDLFFRLATVTLYIPPLRERKEDIRLLALHFIKKYNNEFGLFVKNVSEELIEHFEHYHWPGNARELENFIEGAMNFVHSEDRILKLHHLPEYFRERIFQVKNFQKSLNFKGTLQSVLQETEKAFIESILTKNNGNITRASYELGISRQNLHHKLKSLSIETNTIKKDY</sequence>
<feature type="domain" description="Sigma-54 factor interaction" evidence="6">
    <location>
        <begin position="168"/>
        <end position="396"/>
    </location>
</feature>
<dbReference type="Gene3D" id="3.30.450.20">
    <property type="entry name" value="PAS domain"/>
    <property type="match status" value="1"/>
</dbReference>
<dbReference type="GO" id="GO:0005524">
    <property type="term" value="F:ATP binding"/>
    <property type="evidence" value="ECO:0007669"/>
    <property type="project" value="UniProtKB-KW"/>
</dbReference>
<dbReference type="PANTHER" id="PTHR32071">
    <property type="entry name" value="TRANSCRIPTIONAL REGULATORY PROTEIN"/>
    <property type="match status" value="1"/>
</dbReference>
<evidence type="ECO:0000259" key="7">
    <source>
        <dbReference type="PROSITE" id="PS50112"/>
    </source>
</evidence>
<keyword evidence="1" id="KW-0547">Nucleotide-binding</keyword>
<dbReference type="SMART" id="SM00091">
    <property type="entry name" value="PAS"/>
    <property type="match status" value="1"/>
</dbReference>
<dbReference type="CDD" id="cd00130">
    <property type="entry name" value="PAS"/>
    <property type="match status" value="1"/>
</dbReference>
<dbReference type="PROSITE" id="PS50045">
    <property type="entry name" value="SIGMA54_INTERACT_4"/>
    <property type="match status" value="1"/>
</dbReference>
<feature type="coiled-coil region" evidence="5">
    <location>
        <begin position="2"/>
        <end position="36"/>
    </location>
</feature>
<dbReference type="EMBL" id="CP003348">
    <property type="protein sequence ID" value="AFL99025.1"/>
    <property type="molecule type" value="Genomic_DNA"/>
</dbReference>
<dbReference type="InterPro" id="IPR002197">
    <property type="entry name" value="HTH_Fis"/>
</dbReference>
<dbReference type="KEGG" id="ddh:Desde_0572"/>
<dbReference type="RefSeq" id="WP_014792519.1">
    <property type="nucleotide sequence ID" value="NC_018017.1"/>
</dbReference>
<dbReference type="InterPro" id="IPR013767">
    <property type="entry name" value="PAS_fold"/>
</dbReference>
<dbReference type="InterPro" id="IPR025662">
    <property type="entry name" value="Sigma_54_int_dom_ATP-bd_1"/>
</dbReference>
<evidence type="ECO:0000256" key="3">
    <source>
        <dbReference type="ARBA" id="ARBA00023015"/>
    </source>
</evidence>
<evidence type="ECO:0000256" key="4">
    <source>
        <dbReference type="ARBA" id="ARBA00023163"/>
    </source>
</evidence>
<dbReference type="PROSITE" id="PS00675">
    <property type="entry name" value="SIGMA54_INTERACT_1"/>
    <property type="match status" value="1"/>
</dbReference>
<dbReference type="OrthoDB" id="9803970at2"/>
<dbReference type="SUPFAM" id="SSF46689">
    <property type="entry name" value="Homeodomain-like"/>
    <property type="match status" value="1"/>
</dbReference>
<keyword evidence="2" id="KW-0067">ATP-binding</keyword>
<dbReference type="InterPro" id="IPR027417">
    <property type="entry name" value="P-loop_NTPase"/>
</dbReference>
<gene>
    <name evidence="8" type="ordered locus">Desde_0572</name>
</gene>
<dbReference type="Proteomes" id="UP000006053">
    <property type="component" value="Chromosome"/>
</dbReference>
<dbReference type="Gene3D" id="3.40.50.300">
    <property type="entry name" value="P-loop containing nucleotide triphosphate hydrolases"/>
    <property type="match status" value="1"/>
</dbReference>
<dbReference type="eggNOG" id="COG3829">
    <property type="taxonomic scope" value="Bacteria"/>
</dbReference>
<dbReference type="HOGENOM" id="CLU_000445_8_1_9"/>
<dbReference type="FunFam" id="3.40.50.300:FF:000006">
    <property type="entry name" value="DNA-binding transcriptional regulator NtrC"/>
    <property type="match status" value="1"/>
</dbReference>
<evidence type="ECO:0000256" key="2">
    <source>
        <dbReference type="ARBA" id="ARBA00022840"/>
    </source>
</evidence>
<evidence type="ECO:0000256" key="5">
    <source>
        <dbReference type="SAM" id="Coils"/>
    </source>
</evidence>
<dbReference type="Pfam" id="PF02954">
    <property type="entry name" value="HTH_8"/>
    <property type="match status" value="1"/>
</dbReference>
<name>I4A4Z1_DESDJ</name>
<dbReference type="GO" id="GO:0006355">
    <property type="term" value="P:regulation of DNA-templated transcription"/>
    <property type="evidence" value="ECO:0007669"/>
    <property type="project" value="InterPro"/>
</dbReference>
<dbReference type="PANTHER" id="PTHR32071:SF74">
    <property type="entry name" value="TRANSCRIPTIONAL ACTIVATOR ROCR"/>
    <property type="match status" value="1"/>
</dbReference>
<dbReference type="InterPro" id="IPR000014">
    <property type="entry name" value="PAS"/>
</dbReference>
<evidence type="ECO:0000259" key="6">
    <source>
        <dbReference type="PROSITE" id="PS50045"/>
    </source>
</evidence>
<feature type="domain" description="PAS" evidence="7">
    <location>
        <begin position="22"/>
        <end position="75"/>
    </location>
</feature>
<organism evidence="8 9">
    <name type="scientific">Desulfitobacterium dehalogenans (strain ATCC 51507 / DSM 9161 / JW/IU-DC1)</name>
    <dbReference type="NCBI Taxonomy" id="756499"/>
    <lineage>
        <taxon>Bacteria</taxon>
        <taxon>Bacillati</taxon>
        <taxon>Bacillota</taxon>
        <taxon>Clostridia</taxon>
        <taxon>Eubacteriales</taxon>
        <taxon>Desulfitobacteriaceae</taxon>
        <taxon>Desulfitobacterium</taxon>
    </lineage>
</organism>
<dbReference type="AlphaFoldDB" id="I4A4Z1"/>
<keyword evidence="4" id="KW-0804">Transcription</keyword>
<protein>
    <submittedName>
        <fullName evidence="8">PAS domain S-box</fullName>
    </submittedName>
</protein>
<proteinExistence type="predicted"/>
<dbReference type="PRINTS" id="PR01590">
    <property type="entry name" value="HTHFIS"/>
</dbReference>
<dbReference type="Gene3D" id="1.10.8.60">
    <property type="match status" value="1"/>
</dbReference>